<keyword evidence="7" id="KW-1185">Reference proteome</keyword>
<evidence type="ECO:0000256" key="5">
    <source>
        <dbReference type="ARBA" id="ARBA00024029"/>
    </source>
</evidence>
<dbReference type="InterPro" id="IPR023871">
    <property type="entry name" value="MftE"/>
</dbReference>
<dbReference type="Pfam" id="PF02633">
    <property type="entry name" value="Creatininase"/>
    <property type="match status" value="1"/>
</dbReference>
<sequence>MRLDSTASVHGTLVVPVGSTEQHGPHLPFTVDTAIAAALAERLAAEVSDVVIAPPVAYGASGEHAGFPGTLSIGVEATRVVLVELIRSADAFDGVVLVSGHGGNAVPVRAACALAAREGRRVCVWSPTGPADDSHAGWTETSVMLALRPDAVRMDLAAPGVTTPLPELMDRLRKDGVAGVSKSGVLGDPTKASAETGERILRQWTADLVRTVTAWRATDRRG</sequence>
<dbReference type="GO" id="GO:0009231">
    <property type="term" value="P:riboflavin biosynthetic process"/>
    <property type="evidence" value="ECO:0007669"/>
    <property type="project" value="TreeGrafter"/>
</dbReference>
<dbReference type="SUPFAM" id="SSF102215">
    <property type="entry name" value="Creatininase"/>
    <property type="match status" value="1"/>
</dbReference>
<reference evidence="6 7" key="1">
    <citation type="submission" date="2019-03" db="EMBL/GenBank/DDBJ databases">
        <title>Genomic Encyclopedia of Type Strains, Phase IV (KMG-IV): sequencing the most valuable type-strain genomes for metagenomic binning, comparative biology and taxonomic classification.</title>
        <authorList>
            <person name="Goeker M."/>
        </authorList>
    </citation>
    <scope>NUCLEOTIDE SEQUENCE [LARGE SCALE GENOMIC DNA]</scope>
    <source>
        <strain evidence="6 7">DSM 45361</strain>
    </source>
</reference>
<keyword evidence="2" id="KW-0479">Metal-binding</keyword>
<dbReference type="GO" id="GO:0016811">
    <property type="term" value="F:hydrolase activity, acting on carbon-nitrogen (but not peptide) bonds, in linear amides"/>
    <property type="evidence" value="ECO:0007669"/>
    <property type="project" value="TreeGrafter"/>
</dbReference>
<keyword evidence="3 6" id="KW-0378">Hydrolase</keyword>
<evidence type="ECO:0000256" key="3">
    <source>
        <dbReference type="ARBA" id="ARBA00022801"/>
    </source>
</evidence>
<accession>A0A4R6S4G0</accession>
<name>A0A4R6S4G0_LABRH</name>
<organism evidence="6 7">
    <name type="scientific">Labedaea rhizosphaerae</name>
    <dbReference type="NCBI Taxonomy" id="598644"/>
    <lineage>
        <taxon>Bacteria</taxon>
        <taxon>Bacillati</taxon>
        <taxon>Actinomycetota</taxon>
        <taxon>Actinomycetes</taxon>
        <taxon>Pseudonocardiales</taxon>
        <taxon>Pseudonocardiaceae</taxon>
        <taxon>Labedaea</taxon>
    </lineage>
</organism>
<protein>
    <submittedName>
        <fullName evidence="6">Creatinine amidohydrolase</fullName>
    </submittedName>
</protein>
<comment type="caution">
    <text evidence="6">The sequence shown here is derived from an EMBL/GenBank/DDBJ whole genome shotgun (WGS) entry which is preliminary data.</text>
</comment>
<evidence type="ECO:0000256" key="4">
    <source>
        <dbReference type="ARBA" id="ARBA00022833"/>
    </source>
</evidence>
<dbReference type="AlphaFoldDB" id="A0A4R6S4G0"/>
<dbReference type="InterPro" id="IPR024087">
    <property type="entry name" value="Creatininase-like_sf"/>
</dbReference>
<proteinExistence type="inferred from homology"/>
<dbReference type="PANTHER" id="PTHR35005:SF1">
    <property type="entry name" value="2-AMINO-5-FORMYLAMINO-6-RIBOSYLAMINOPYRIMIDIN-4(3H)-ONE 5'-MONOPHOSPHATE DEFORMYLASE"/>
    <property type="match status" value="1"/>
</dbReference>
<dbReference type="PANTHER" id="PTHR35005">
    <property type="entry name" value="3-DEHYDRO-SCYLLO-INOSOSE HYDROLASE"/>
    <property type="match status" value="1"/>
</dbReference>
<dbReference type="NCBIfam" id="TIGR03964">
    <property type="entry name" value="mycofact_creat"/>
    <property type="match status" value="1"/>
</dbReference>
<dbReference type="InterPro" id="IPR003785">
    <property type="entry name" value="Creatininase/forma_Hydrolase"/>
</dbReference>
<evidence type="ECO:0000313" key="6">
    <source>
        <dbReference type="EMBL" id="TDP93977.1"/>
    </source>
</evidence>
<dbReference type="EMBL" id="SNXZ01000006">
    <property type="protein sequence ID" value="TDP93977.1"/>
    <property type="molecule type" value="Genomic_DNA"/>
</dbReference>
<dbReference type="RefSeq" id="WP_243754371.1">
    <property type="nucleotide sequence ID" value="NZ_SNXZ01000006.1"/>
</dbReference>
<evidence type="ECO:0000313" key="7">
    <source>
        <dbReference type="Proteomes" id="UP000295444"/>
    </source>
</evidence>
<evidence type="ECO:0000256" key="1">
    <source>
        <dbReference type="ARBA" id="ARBA00001947"/>
    </source>
</evidence>
<dbReference type="GO" id="GO:0046872">
    <property type="term" value="F:metal ion binding"/>
    <property type="evidence" value="ECO:0007669"/>
    <property type="project" value="UniProtKB-KW"/>
</dbReference>
<gene>
    <name evidence="6" type="ORF">EV186_106371</name>
</gene>
<evidence type="ECO:0000256" key="2">
    <source>
        <dbReference type="ARBA" id="ARBA00022723"/>
    </source>
</evidence>
<dbReference type="Proteomes" id="UP000295444">
    <property type="component" value="Unassembled WGS sequence"/>
</dbReference>
<keyword evidence="4" id="KW-0862">Zinc</keyword>
<comment type="cofactor">
    <cofactor evidence="1">
        <name>Zn(2+)</name>
        <dbReference type="ChEBI" id="CHEBI:29105"/>
    </cofactor>
</comment>
<dbReference type="Gene3D" id="3.40.50.10310">
    <property type="entry name" value="Creatininase"/>
    <property type="match status" value="1"/>
</dbReference>
<comment type="similarity">
    <text evidence="5">Belongs to the creatininase superfamily.</text>
</comment>